<dbReference type="AlphaFoldDB" id="A0A1G9HPR0"/>
<dbReference type="Proteomes" id="UP000198706">
    <property type="component" value="Unassembled WGS sequence"/>
</dbReference>
<evidence type="ECO:0000313" key="3">
    <source>
        <dbReference type="Proteomes" id="UP000198706"/>
    </source>
</evidence>
<feature type="domain" description="Transposase DDE" evidence="1">
    <location>
        <begin position="3"/>
        <end position="40"/>
    </location>
</feature>
<accession>A0A1G9HPR0</accession>
<keyword evidence="3" id="KW-1185">Reference proteome</keyword>
<dbReference type="InterPro" id="IPR025668">
    <property type="entry name" value="Tnp_DDE_dom"/>
</dbReference>
<evidence type="ECO:0000259" key="1">
    <source>
        <dbReference type="Pfam" id="PF13751"/>
    </source>
</evidence>
<organism evidence="2 3">
    <name type="scientific">Pseudomonas indica</name>
    <dbReference type="NCBI Taxonomy" id="137658"/>
    <lineage>
        <taxon>Bacteria</taxon>
        <taxon>Pseudomonadati</taxon>
        <taxon>Pseudomonadota</taxon>
        <taxon>Gammaproteobacteria</taxon>
        <taxon>Pseudomonadales</taxon>
        <taxon>Pseudomonadaceae</taxon>
        <taxon>Pseudomonas</taxon>
    </lineage>
</organism>
<reference evidence="2 3" key="1">
    <citation type="submission" date="2016-10" db="EMBL/GenBank/DDBJ databases">
        <authorList>
            <person name="de Groot N.N."/>
        </authorList>
    </citation>
    <scope>NUCLEOTIDE SEQUENCE [LARGE SCALE GENOMIC DNA]</scope>
    <source>
        <strain evidence="2 3">JCM 21544</strain>
    </source>
</reference>
<sequence>MLFAHLKRIMKLDRLRLRGLTGATDEFTLAATVQNLRRMAKLLPHGPPLTG</sequence>
<protein>
    <recommendedName>
        <fullName evidence="1">Transposase DDE domain-containing protein</fullName>
    </recommendedName>
</protein>
<gene>
    <name evidence="2" type="ORF">SAMN05216186_115105</name>
</gene>
<name>A0A1G9HPR0_9PSED</name>
<dbReference type="Pfam" id="PF13751">
    <property type="entry name" value="DDE_Tnp_1_6"/>
    <property type="match status" value="1"/>
</dbReference>
<dbReference type="EMBL" id="FNFD01000015">
    <property type="protein sequence ID" value="SDL14987.1"/>
    <property type="molecule type" value="Genomic_DNA"/>
</dbReference>
<evidence type="ECO:0000313" key="2">
    <source>
        <dbReference type="EMBL" id="SDL14987.1"/>
    </source>
</evidence>
<proteinExistence type="predicted"/>